<keyword evidence="5 7" id="KW-0460">Magnesium</keyword>
<dbReference type="SUPFAM" id="SSF81301">
    <property type="entry name" value="Nucleotidyltransferase"/>
    <property type="match status" value="2"/>
</dbReference>
<keyword evidence="3 7" id="KW-0547">Nucleotide-binding</keyword>
<keyword evidence="11" id="KW-1185">Reference proteome</keyword>
<organism evidence="10 11">
    <name type="scientific">Novilysobacter avium</name>
    <dbReference type="NCBI Taxonomy" id="2781023"/>
    <lineage>
        <taxon>Bacteria</taxon>
        <taxon>Pseudomonadati</taxon>
        <taxon>Pseudomonadota</taxon>
        <taxon>Gammaproteobacteria</taxon>
        <taxon>Lysobacterales</taxon>
        <taxon>Lysobacteraceae</taxon>
        <taxon>Novilysobacter</taxon>
    </lineage>
</organism>
<dbReference type="GO" id="GO:0047388">
    <property type="term" value="F:[glutamine synthetase]-adenylyl-L-tyrosine phosphorylase activity"/>
    <property type="evidence" value="ECO:0007669"/>
    <property type="project" value="UniProtKB-EC"/>
</dbReference>
<evidence type="ECO:0000313" key="10">
    <source>
        <dbReference type="EMBL" id="QOW22401.1"/>
    </source>
</evidence>
<dbReference type="PANTHER" id="PTHR30621:SF0">
    <property type="entry name" value="BIFUNCTIONAL GLUTAMINE SYNTHETASE ADENYLYLTRANSFERASE_ADENYLYL-REMOVING ENZYME"/>
    <property type="match status" value="1"/>
</dbReference>
<evidence type="ECO:0000256" key="2">
    <source>
        <dbReference type="ARBA" id="ARBA00022695"/>
    </source>
</evidence>
<dbReference type="GO" id="GO:0008882">
    <property type="term" value="F:[glutamate-ammonia-ligase] adenylyltransferase activity"/>
    <property type="evidence" value="ECO:0007669"/>
    <property type="project" value="UniProtKB-EC"/>
</dbReference>
<dbReference type="InterPro" id="IPR043519">
    <property type="entry name" value="NT_sf"/>
</dbReference>
<feature type="domain" description="Glutamate-ammonia ligase adenylyltransferase repeated" evidence="8">
    <location>
        <begin position="31"/>
        <end position="271"/>
    </location>
</feature>
<evidence type="ECO:0000256" key="7">
    <source>
        <dbReference type="HAMAP-Rule" id="MF_00802"/>
    </source>
</evidence>
<keyword evidence="1 7" id="KW-0808">Transferase</keyword>
<dbReference type="Gene3D" id="1.20.120.1510">
    <property type="match status" value="1"/>
</dbReference>
<evidence type="ECO:0000256" key="3">
    <source>
        <dbReference type="ARBA" id="ARBA00022741"/>
    </source>
</evidence>
<dbReference type="EC" id="2.7.7.89" evidence="7"/>
<sequence>MTPPQPIEPAVLLRKLEPAGIAQLDDCATARLQAVAIASDFAIDTLARQPGLLDRLLQDDGAAAIPPPDLDPDAPEAWPSALRRYRTAESTRLVWRDVLELDDIDTTLAGTTVLAERCLQLALDALEATFIERHGVLRDASGKVLRLVVLALGKLGGGELNFSSDVDLVYGYEPPGDPSDASDGPRPLAAEHYFSRLGQKLARLLDDVTVDGFCHRVDLRLRPYGNAGRVAWSFPAMEQYFQREGRDWERYAWQKARPVAGDLAAGAEFLELLRPFVYRRYLDYGALDGLRAMKAAIAAEVARKELADDIKRGPGGIREIEFLAQALQLIRGGRDPHLRERSLQPALAALVDAGQVEAQTGVQLTEAYRFLRHLENRLQMFADQQTHALPVEPATRKRIAIGMGFSDWAELRAELERHRGVVGEEFAALLAPRHGNRTEGELAAYWLALPDGGDAAVLAEAGFEDAAGADSLLRDFARSPGVVALTDATRSRLDRVLPAFMEGAARSSQPALALRRLLALVQNILRRTAYLALLDEQPAALARLVRVTSQSALLAERVAVHPLLLDELLDASVAGELPGRAELIQACAEVGLQGDGSGARSVPGDAAGQLAARGKRSQEDVEAVLNALNEVRQAASFRIAMAHRDHRQPAVESARQVAWLAEGVVNRVLAMATREMIAAHGGLPATRFGVIGYGSLGGEELGFDSDLDLVFLYDTPASVGGADAVSDGPRPLDAARWSARMAQKLVALLEAPTRAGRLYEVDVRLRPDGAKGVLVSSLASFDAYQHERAWNWEHQALVRARPIAGDTTLAADFAGVRSATLSRPRDQQQLREEVSAMRARMRAELDRSKGDMFDLKQGQGGLVDLEFVLQSLVLEHAASRPGVMDTQDTHGLIVALHDEGIIDGETRTQLQAAHEILLSRSLDCSLDRRPRRMVPDAPVERARAAIELAAGEHGLDFSRRV</sequence>
<comment type="catalytic activity">
    <reaction evidence="7">
        <text>[glutamine synthetase]-O(4)-(5'-adenylyl)-L-tyrosine + phosphate = [glutamine synthetase]-L-tyrosine + ADP</text>
        <dbReference type="Rhea" id="RHEA:43716"/>
        <dbReference type="Rhea" id="RHEA-COMP:10660"/>
        <dbReference type="Rhea" id="RHEA-COMP:10661"/>
        <dbReference type="ChEBI" id="CHEBI:43474"/>
        <dbReference type="ChEBI" id="CHEBI:46858"/>
        <dbReference type="ChEBI" id="CHEBI:83624"/>
        <dbReference type="ChEBI" id="CHEBI:456216"/>
        <dbReference type="EC" id="2.7.7.89"/>
    </reaction>
</comment>
<dbReference type="Pfam" id="PF08335">
    <property type="entry name" value="GlnD_UR_UTase"/>
    <property type="match status" value="2"/>
</dbReference>
<dbReference type="NCBIfam" id="NF008292">
    <property type="entry name" value="PRK11072.1"/>
    <property type="match status" value="1"/>
</dbReference>
<keyword evidence="10" id="KW-0436">Ligase</keyword>
<comment type="catalytic activity">
    <reaction evidence="7">
        <text>[glutamine synthetase]-L-tyrosine + ATP = [glutamine synthetase]-O(4)-(5'-adenylyl)-L-tyrosine + diphosphate</text>
        <dbReference type="Rhea" id="RHEA:18589"/>
        <dbReference type="Rhea" id="RHEA-COMP:10660"/>
        <dbReference type="Rhea" id="RHEA-COMP:10661"/>
        <dbReference type="ChEBI" id="CHEBI:30616"/>
        <dbReference type="ChEBI" id="CHEBI:33019"/>
        <dbReference type="ChEBI" id="CHEBI:46858"/>
        <dbReference type="ChEBI" id="CHEBI:83624"/>
        <dbReference type="EC" id="2.7.7.42"/>
    </reaction>
</comment>
<dbReference type="Pfam" id="PF03710">
    <property type="entry name" value="GlnE"/>
    <property type="match status" value="2"/>
</dbReference>
<dbReference type="PANTHER" id="PTHR30621">
    <property type="entry name" value="GLUTAMINE SYNTHETASE ADENYLYLTRANSFERASE"/>
    <property type="match status" value="1"/>
</dbReference>
<feature type="domain" description="Glutamate-ammonia ligase adenylyltransferase repeated" evidence="8">
    <location>
        <begin position="609"/>
        <end position="814"/>
    </location>
</feature>
<evidence type="ECO:0000259" key="8">
    <source>
        <dbReference type="Pfam" id="PF03710"/>
    </source>
</evidence>
<gene>
    <name evidence="7 10" type="primary">glnE</name>
    <name evidence="10" type="ORF">INQ42_01990</name>
</gene>
<comment type="similarity">
    <text evidence="7">Belongs to the GlnE family.</text>
</comment>
<evidence type="ECO:0000259" key="9">
    <source>
        <dbReference type="Pfam" id="PF08335"/>
    </source>
</evidence>
<dbReference type="CDD" id="cd05401">
    <property type="entry name" value="NT_GlnE_GlnD_like"/>
    <property type="match status" value="2"/>
</dbReference>
<protein>
    <recommendedName>
        <fullName evidence="7">Bifunctional glutamine synthetase adenylyltransferase/adenylyl-removing enzyme</fullName>
    </recommendedName>
    <alternativeName>
        <fullName evidence="7">ATP:glutamine synthetase adenylyltransferase</fullName>
    </alternativeName>
    <alternativeName>
        <fullName evidence="7">ATase</fullName>
    </alternativeName>
    <domain>
        <recommendedName>
            <fullName evidence="7">Glutamine synthetase adenylyl-L-tyrosine phosphorylase</fullName>
            <ecNumber evidence="7">2.7.7.89</ecNumber>
        </recommendedName>
        <alternativeName>
            <fullName evidence="7">Adenylyl removase</fullName>
            <shortName evidence="7">AR</shortName>
            <shortName evidence="7">AT-N</shortName>
        </alternativeName>
    </domain>
    <domain>
        <recommendedName>
            <fullName evidence="7">Glutamine synthetase adenylyl transferase</fullName>
            <ecNumber evidence="7">2.7.7.42</ecNumber>
        </recommendedName>
        <alternativeName>
            <fullName evidence="7">Adenylyl transferase</fullName>
            <shortName evidence="7">AT</shortName>
            <shortName evidence="7">AT-C</shortName>
        </alternativeName>
    </domain>
</protein>
<dbReference type="GO" id="GO:0016874">
    <property type="term" value="F:ligase activity"/>
    <property type="evidence" value="ECO:0007669"/>
    <property type="project" value="UniProtKB-KW"/>
</dbReference>
<proteinExistence type="inferred from homology"/>
<dbReference type="EC" id="2.7.7.42" evidence="7"/>
<evidence type="ECO:0000256" key="1">
    <source>
        <dbReference type="ARBA" id="ARBA00022679"/>
    </source>
</evidence>
<dbReference type="Proteomes" id="UP000593932">
    <property type="component" value="Chromosome"/>
</dbReference>
<name>A0A7S6ULC5_9GAMM</name>
<feature type="domain" description="PII-uridylyltransferase/Glutamine-synthetase adenylyltransferase" evidence="9">
    <location>
        <begin position="836"/>
        <end position="918"/>
    </location>
</feature>
<keyword evidence="2 7" id="KW-0548">Nucleotidyltransferase</keyword>
<feature type="domain" description="PII-uridylyltransferase/Glutamine-synthetase adenylyltransferase" evidence="9">
    <location>
        <begin position="291"/>
        <end position="429"/>
    </location>
</feature>
<dbReference type="InterPro" id="IPR023057">
    <property type="entry name" value="GlnE"/>
</dbReference>
<evidence type="ECO:0000256" key="6">
    <source>
        <dbReference type="ARBA" id="ARBA00023268"/>
    </source>
</evidence>
<keyword evidence="6 7" id="KW-0511">Multifunctional enzyme</keyword>
<feature type="region of interest" description="Adenylyl transferase" evidence="7">
    <location>
        <begin position="443"/>
        <end position="961"/>
    </location>
</feature>
<dbReference type="EMBL" id="CP063657">
    <property type="protein sequence ID" value="QOW22401.1"/>
    <property type="molecule type" value="Genomic_DNA"/>
</dbReference>
<reference evidence="10 11" key="1">
    <citation type="submission" date="2020-10" db="EMBL/GenBank/DDBJ databases">
        <title>complete genome sequencing of Lysobacter sp. H23M41.</title>
        <authorList>
            <person name="Bae J.-W."/>
            <person name="Lee S.-Y."/>
        </authorList>
    </citation>
    <scope>NUCLEOTIDE SEQUENCE [LARGE SCALE GENOMIC DNA]</scope>
    <source>
        <strain evidence="10 11">H23M41</strain>
    </source>
</reference>
<dbReference type="InterPro" id="IPR013546">
    <property type="entry name" value="PII_UdlTrfase/GS_AdlTrfase"/>
</dbReference>
<dbReference type="Gene3D" id="3.30.460.10">
    <property type="entry name" value="Beta Polymerase, domain 2"/>
    <property type="match status" value="2"/>
</dbReference>
<dbReference type="Gene3D" id="1.20.120.330">
    <property type="entry name" value="Nucleotidyltransferases domain 2"/>
    <property type="match status" value="2"/>
</dbReference>
<keyword evidence="4 7" id="KW-0067">ATP-binding</keyword>
<evidence type="ECO:0000256" key="5">
    <source>
        <dbReference type="ARBA" id="ARBA00022842"/>
    </source>
</evidence>
<evidence type="ECO:0000313" key="11">
    <source>
        <dbReference type="Proteomes" id="UP000593932"/>
    </source>
</evidence>
<dbReference type="InterPro" id="IPR005190">
    <property type="entry name" value="GlnE_rpt_dom"/>
</dbReference>
<accession>A0A7S6ULC5</accession>
<evidence type="ECO:0000256" key="4">
    <source>
        <dbReference type="ARBA" id="ARBA00022840"/>
    </source>
</evidence>
<comment type="cofactor">
    <cofactor evidence="7">
        <name>Mg(2+)</name>
        <dbReference type="ChEBI" id="CHEBI:18420"/>
    </cofactor>
</comment>
<dbReference type="RefSeq" id="WP_194034931.1">
    <property type="nucleotide sequence ID" value="NZ_CP063657.1"/>
</dbReference>
<dbReference type="SUPFAM" id="SSF81593">
    <property type="entry name" value="Nucleotidyltransferase substrate binding subunit/domain"/>
    <property type="match status" value="2"/>
</dbReference>
<feature type="region of interest" description="Adenylyl removase" evidence="7">
    <location>
        <begin position="1"/>
        <end position="433"/>
    </location>
</feature>
<comment type="function">
    <text evidence="7">Involved in the regulation of glutamine synthetase GlnA, a key enzyme in the process to assimilate ammonia. When cellular nitrogen levels are high, the C-terminal adenylyl transferase (AT) inactivates GlnA by covalent transfer of an adenylyl group from ATP to specific tyrosine residue of GlnA, thus reducing its activity. Conversely, when nitrogen levels are low, the N-terminal adenylyl removase (AR) activates GlnA by removing the adenylyl group by phosphorolysis, increasing its activity. The regulatory region of GlnE binds the signal transduction protein PII (GlnB) which indicates the nitrogen status of the cell.</text>
</comment>
<dbReference type="HAMAP" id="MF_00802">
    <property type="entry name" value="GlnE"/>
    <property type="match status" value="1"/>
</dbReference>